<evidence type="ECO:0000256" key="7">
    <source>
        <dbReference type="PROSITE-ProRule" id="PRU00776"/>
    </source>
</evidence>
<comment type="subcellular location">
    <subcellularLocation>
        <location evidence="1">Secreted</location>
    </subcellularLocation>
</comment>
<evidence type="ECO:0000313" key="9">
    <source>
        <dbReference type="EMBL" id="JAS37411.1"/>
    </source>
</evidence>
<name>A0A1B6EHN7_9HEMI</name>
<keyword evidence="2" id="KW-0964">Secreted</keyword>
<comment type="caution">
    <text evidence="7">Lacks conserved residue(s) required for the propagation of feature annotation.</text>
</comment>
<dbReference type="GO" id="GO:0005576">
    <property type="term" value="C:extracellular region"/>
    <property type="evidence" value="ECO:0007669"/>
    <property type="project" value="UniProtKB-SubCell"/>
</dbReference>
<feature type="disulfide bond" evidence="7">
    <location>
        <begin position="76"/>
        <end position="94"/>
    </location>
</feature>
<dbReference type="SUPFAM" id="SSF57283">
    <property type="entry name" value="PMP inhibitors"/>
    <property type="match status" value="1"/>
</dbReference>
<dbReference type="InterPro" id="IPR008037">
    <property type="entry name" value="Pacifastin_dom"/>
</dbReference>
<feature type="domain" description="Pacifastin" evidence="8">
    <location>
        <begin position="63"/>
        <end position="97"/>
    </location>
</feature>
<comment type="similarity">
    <text evidence="6 7">Belongs to the protease inhibitor I19 family.</text>
</comment>
<evidence type="ECO:0000256" key="1">
    <source>
        <dbReference type="ARBA" id="ARBA00004613"/>
    </source>
</evidence>
<feature type="disulfide bond" evidence="7">
    <location>
        <begin position="79"/>
        <end position="89"/>
    </location>
</feature>
<proteinExistence type="inferred from homology"/>
<organism evidence="9">
    <name type="scientific">Cuerna arida</name>
    <dbReference type="NCBI Taxonomy" id="1464854"/>
    <lineage>
        <taxon>Eukaryota</taxon>
        <taxon>Metazoa</taxon>
        <taxon>Ecdysozoa</taxon>
        <taxon>Arthropoda</taxon>
        <taxon>Hexapoda</taxon>
        <taxon>Insecta</taxon>
        <taxon>Pterygota</taxon>
        <taxon>Neoptera</taxon>
        <taxon>Paraneoptera</taxon>
        <taxon>Hemiptera</taxon>
        <taxon>Auchenorrhyncha</taxon>
        <taxon>Membracoidea</taxon>
        <taxon>Cicadellidae</taxon>
        <taxon>Cicadellinae</taxon>
        <taxon>Proconiini</taxon>
        <taxon>Cuerna</taxon>
    </lineage>
</organism>
<keyword evidence="5 7" id="KW-1015">Disulfide bond</keyword>
<evidence type="ECO:0000256" key="2">
    <source>
        <dbReference type="ARBA" id="ARBA00022525"/>
    </source>
</evidence>
<dbReference type="GO" id="GO:0004867">
    <property type="term" value="F:serine-type endopeptidase inhibitor activity"/>
    <property type="evidence" value="ECO:0007669"/>
    <property type="project" value="UniProtKB-UniRule"/>
</dbReference>
<protein>
    <recommendedName>
        <fullName evidence="8">Pacifastin domain-containing protein</fullName>
    </recommendedName>
</protein>
<accession>A0A1B6EHN7</accession>
<dbReference type="InterPro" id="IPR036201">
    <property type="entry name" value="Pacifastin_dom_sf"/>
</dbReference>
<dbReference type="AlphaFoldDB" id="A0A1B6EHN7"/>
<feature type="non-terminal residue" evidence="9">
    <location>
        <position position="1"/>
    </location>
</feature>
<reference evidence="9" key="1">
    <citation type="submission" date="2015-11" db="EMBL/GenBank/DDBJ databases">
        <title>De novo transcriptome assembly of four potential Pierce s Disease insect vectors from Arizona vineyards.</title>
        <authorList>
            <person name="Tassone E.E."/>
        </authorList>
    </citation>
    <scope>NUCLEOTIDE SEQUENCE</scope>
</reference>
<evidence type="ECO:0000259" key="8">
    <source>
        <dbReference type="PROSITE" id="PS51446"/>
    </source>
</evidence>
<evidence type="ECO:0000256" key="6">
    <source>
        <dbReference type="ARBA" id="ARBA00029459"/>
    </source>
</evidence>
<evidence type="ECO:0000256" key="5">
    <source>
        <dbReference type="ARBA" id="ARBA00023157"/>
    </source>
</evidence>
<dbReference type="Pfam" id="PF05375">
    <property type="entry name" value="Pacifastin_I"/>
    <property type="match status" value="1"/>
</dbReference>
<keyword evidence="3 7" id="KW-0646">Protease inhibitor</keyword>
<feature type="disulfide bond" evidence="7">
    <location>
        <begin position="66"/>
        <end position="81"/>
    </location>
</feature>
<dbReference type="PROSITE" id="PS51446">
    <property type="entry name" value="PACIFASTIN"/>
    <property type="match status" value="1"/>
</dbReference>
<dbReference type="EMBL" id="GECZ01032358">
    <property type="protein sequence ID" value="JAS37411.1"/>
    <property type="molecule type" value="Transcribed_RNA"/>
</dbReference>
<evidence type="ECO:0000256" key="4">
    <source>
        <dbReference type="ARBA" id="ARBA00022900"/>
    </source>
</evidence>
<sequence length="105" mass="11522">FISSEAARPTQEQLVYEHYSGHINKITKEPNMKVMLVMVLCIFLVSHVKADASPESPESEETGMQCIPGTTWMQDCNTCHCQDNGIAGCTLMACEPLHPLPTQGA</sequence>
<keyword evidence="4 7" id="KW-0722">Serine protease inhibitor</keyword>
<gene>
    <name evidence="9" type="ORF">g.20902</name>
</gene>
<evidence type="ECO:0000256" key="3">
    <source>
        <dbReference type="ARBA" id="ARBA00022690"/>
    </source>
</evidence>